<keyword evidence="2 7" id="KW-0812">Transmembrane</keyword>
<dbReference type="Proteomes" id="UP000327118">
    <property type="component" value="Unassembled WGS sequence"/>
</dbReference>
<evidence type="ECO:0000256" key="7">
    <source>
        <dbReference type="SAM" id="Phobius"/>
    </source>
</evidence>
<name>A0A5N6Z6A4_9EURO</name>
<evidence type="ECO:0000259" key="8">
    <source>
        <dbReference type="Pfam" id="PF20684"/>
    </source>
</evidence>
<keyword evidence="4 7" id="KW-0472">Membrane</keyword>
<dbReference type="Pfam" id="PF20684">
    <property type="entry name" value="Fung_rhodopsin"/>
    <property type="match status" value="1"/>
</dbReference>
<accession>A0A5N6Z6A4</accession>
<feature type="compositionally biased region" description="Polar residues" evidence="6">
    <location>
        <begin position="304"/>
        <end position="313"/>
    </location>
</feature>
<feature type="transmembrane region" description="Helical" evidence="7">
    <location>
        <begin position="96"/>
        <end position="118"/>
    </location>
</feature>
<dbReference type="AlphaFoldDB" id="A0A5N6Z6A4"/>
<dbReference type="OrthoDB" id="5329176at2759"/>
<feature type="transmembrane region" description="Helical" evidence="7">
    <location>
        <begin position="49"/>
        <end position="70"/>
    </location>
</feature>
<keyword evidence="10" id="KW-1185">Reference proteome</keyword>
<evidence type="ECO:0000256" key="1">
    <source>
        <dbReference type="ARBA" id="ARBA00004141"/>
    </source>
</evidence>
<keyword evidence="3 7" id="KW-1133">Transmembrane helix</keyword>
<evidence type="ECO:0000256" key="2">
    <source>
        <dbReference type="ARBA" id="ARBA00022692"/>
    </source>
</evidence>
<comment type="subcellular location">
    <subcellularLocation>
        <location evidence="1">Membrane</location>
        <topology evidence="1">Multi-pass membrane protein</topology>
    </subcellularLocation>
</comment>
<reference evidence="10" key="1">
    <citation type="submission" date="2019-04" db="EMBL/GenBank/DDBJ databases">
        <title>Friends and foes A comparative genomics studyof 23 Aspergillus species from section Flavi.</title>
        <authorList>
            <consortium name="DOE Joint Genome Institute"/>
            <person name="Kjaerbolling I."/>
            <person name="Vesth T."/>
            <person name="Frisvad J.C."/>
            <person name="Nybo J.L."/>
            <person name="Theobald S."/>
            <person name="Kildgaard S."/>
            <person name="Isbrandt T."/>
            <person name="Kuo A."/>
            <person name="Sato A."/>
            <person name="Lyhne E.K."/>
            <person name="Kogle M.E."/>
            <person name="Wiebenga A."/>
            <person name="Kun R.S."/>
            <person name="Lubbers R.J."/>
            <person name="Makela M.R."/>
            <person name="Barry K."/>
            <person name="Chovatia M."/>
            <person name="Clum A."/>
            <person name="Daum C."/>
            <person name="Haridas S."/>
            <person name="He G."/>
            <person name="LaButti K."/>
            <person name="Lipzen A."/>
            <person name="Mondo S."/>
            <person name="Riley R."/>
            <person name="Salamov A."/>
            <person name="Simmons B.A."/>
            <person name="Magnuson J.K."/>
            <person name="Henrissat B."/>
            <person name="Mortensen U.H."/>
            <person name="Larsen T.O."/>
            <person name="Devries R.P."/>
            <person name="Grigoriev I.V."/>
            <person name="Machida M."/>
            <person name="Baker S.E."/>
            <person name="Andersen M.R."/>
        </authorList>
    </citation>
    <scope>NUCLEOTIDE SEQUENCE [LARGE SCALE GENOMIC DNA]</scope>
    <source>
        <strain evidence="10">CBS 553.77</strain>
    </source>
</reference>
<feature type="transmembrane region" description="Helical" evidence="7">
    <location>
        <begin position="130"/>
        <end position="159"/>
    </location>
</feature>
<feature type="transmembrane region" description="Helical" evidence="7">
    <location>
        <begin position="211"/>
        <end position="228"/>
    </location>
</feature>
<comment type="similarity">
    <text evidence="5">Belongs to the SAT4 family.</text>
</comment>
<protein>
    <recommendedName>
        <fullName evidence="8">Rhodopsin domain-containing protein</fullName>
    </recommendedName>
</protein>
<gene>
    <name evidence="9" type="ORF">BDV28DRAFT_148276</name>
</gene>
<dbReference type="InterPro" id="IPR052337">
    <property type="entry name" value="SAT4-like"/>
</dbReference>
<evidence type="ECO:0000256" key="5">
    <source>
        <dbReference type="ARBA" id="ARBA00038359"/>
    </source>
</evidence>
<evidence type="ECO:0000256" key="6">
    <source>
        <dbReference type="SAM" id="MobiDB-lite"/>
    </source>
</evidence>
<feature type="domain" description="Rhodopsin" evidence="8">
    <location>
        <begin position="33"/>
        <end position="273"/>
    </location>
</feature>
<dbReference type="InterPro" id="IPR049326">
    <property type="entry name" value="Rhodopsin_dom_fungi"/>
</dbReference>
<evidence type="ECO:0000256" key="4">
    <source>
        <dbReference type="ARBA" id="ARBA00023136"/>
    </source>
</evidence>
<sequence>MTSASLPPDHRTTAGILALYYALTAIAVLLVLLRAWVRLHLTKNWGWDDTFIVIALAALLTGLVVIQLQANVGLGRHVIYLENPKQGFLEILKYSMIYQIVNVSCAMITKYSISLYILRIRDSRALRWALAWIMLFMTLATIGAVVIIAVSCIPLEHLWNKSIPGTCLPPSKVYSVAHVQSGFTIVVDLALTSAPVIILWNVKIERGRKTLICGLMSLGLIATISNALRNAYQDGLESPDMPYDVTNAAILSIIEVGTGIIAACIPAVLPAFRRKKEPKPITNSFHDRKMARLRRGQPEPTPAWQRSTVNSDSIAMAEAKSPPEVVTKVSAP</sequence>
<evidence type="ECO:0000313" key="10">
    <source>
        <dbReference type="Proteomes" id="UP000327118"/>
    </source>
</evidence>
<feature type="transmembrane region" description="Helical" evidence="7">
    <location>
        <begin position="179"/>
        <end position="199"/>
    </location>
</feature>
<dbReference type="EMBL" id="ML739104">
    <property type="protein sequence ID" value="KAE8353211.1"/>
    <property type="molecule type" value="Genomic_DNA"/>
</dbReference>
<dbReference type="GO" id="GO:0016020">
    <property type="term" value="C:membrane"/>
    <property type="evidence" value="ECO:0007669"/>
    <property type="project" value="UniProtKB-SubCell"/>
</dbReference>
<feature type="transmembrane region" description="Helical" evidence="7">
    <location>
        <begin position="248"/>
        <end position="269"/>
    </location>
</feature>
<feature type="region of interest" description="Disordered" evidence="6">
    <location>
        <begin position="292"/>
        <end position="332"/>
    </location>
</feature>
<evidence type="ECO:0000256" key="3">
    <source>
        <dbReference type="ARBA" id="ARBA00022989"/>
    </source>
</evidence>
<evidence type="ECO:0000313" key="9">
    <source>
        <dbReference type="EMBL" id="KAE8353211.1"/>
    </source>
</evidence>
<proteinExistence type="inferred from homology"/>
<dbReference type="PANTHER" id="PTHR33048:SF123">
    <property type="entry name" value="INTEGRAL MEMBRANE PROTEIN"/>
    <property type="match status" value="1"/>
</dbReference>
<dbReference type="PANTHER" id="PTHR33048">
    <property type="entry name" value="PTH11-LIKE INTEGRAL MEMBRANE PROTEIN (AFU_ORTHOLOGUE AFUA_5G11245)"/>
    <property type="match status" value="1"/>
</dbReference>
<feature type="transmembrane region" description="Helical" evidence="7">
    <location>
        <begin position="12"/>
        <end position="37"/>
    </location>
</feature>
<organism evidence="9 10">
    <name type="scientific">Aspergillus coremiiformis</name>
    <dbReference type="NCBI Taxonomy" id="138285"/>
    <lineage>
        <taxon>Eukaryota</taxon>
        <taxon>Fungi</taxon>
        <taxon>Dikarya</taxon>
        <taxon>Ascomycota</taxon>
        <taxon>Pezizomycotina</taxon>
        <taxon>Eurotiomycetes</taxon>
        <taxon>Eurotiomycetidae</taxon>
        <taxon>Eurotiales</taxon>
        <taxon>Aspergillaceae</taxon>
        <taxon>Aspergillus</taxon>
        <taxon>Aspergillus subgen. Circumdati</taxon>
    </lineage>
</organism>